<organism evidence="2 3">
    <name type="scientific">Dactylonectria macrodidyma</name>
    <dbReference type="NCBI Taxonomy" id="307937"/>
    <lineage>
        <taxon>Eukaryota</taxon>
        <taxon>Fungi</taxon>
        <taxon>Dikarya</taxon>
        <taxon>Ascomycota</taxon>
        <taxon>Pezizomycotina</taxon>
        <taxon>Sordariomycetes</taxon>
        <taxon>Hypocreomycetidae</taxon>
        <taxon>Hypocreales</taxon>
        <taxon>Nectriaceae</taxon>
        <taxon>Dactylonectria</taxon>
    </lineage>
</organism>
<dbReference type="GO" id="GO:0004672">
    <property type="term" value="F:protein kinase activity"/>
    <property type="evidence" value="ECO:0007669"/>
    <property type="project" value="InterPro"/>
</dbReference>
<dbReference type="OrthoDB" id="1911848at2759"/>
<dbReference type="GO" id="GO:0005524">
    <property type="term" value="F:ATP binding"/>
    <property type="evidence" value="ECO:0007669"/>
    <property type="project" value="InterPro"/>
</dbReference>
<proteinExistence type="predicted"/>
<comment type="caution">
    <text evidence="2">The sequence shown here is derived from an EMBL/GenBank/DDBJ whole genome shotgun (WGS) entry which is preliminary data.</text>
</comment>
<sequence length="525" mass="58934">MAAELMLAVVGAADVCIKLANQVFSTYSAYRGAEEAIDKKLVALEALWTKVERQLRFLQKISHLLDEELAQCHLKLLQKLTGTLHQVTAKLEIPGFAASSTRFSDYFRKLKFAFTRNSLDELMAELQTWCERFDPTWYLIMLMSDSVLDATLRESQQAGINRSDQNGDALSNMMALRYTIRDVGNSSDQARQKVSLTLDASALAHGKETPIQFSAAKAVVRGRHNAHLIIEPVNLPTDTILQVKTDVENMARKLQQVDPDSFGILRCYGLLKHRNRETGGLAAIDMVYRAPDTTRLVSLRKLLLDREPVSASAVVRMAKQLVRSVSYIHACDFVHKNIRPDNVLVLPGDASLLGTSYLMGFNQFRNANFQTNLVGDPAWYRNLYRHPQRQGVFVQERYVMQHDIYSLGVCLLEIGLWRSFIWYPKDSDGATPVAAPSFGLSLRDQDFEITSCAIPLKDHLVNLAKRELPPRLGDLYTEVVLVCLTCLDPGNEVFGGELDTKDEDGIVIGVRFIENILARVSEISI</sequence>
<dbReference type="Proteomes" id="UP000738349">
    <property type="component" value="Unassembled WGS sequence"/>
</dbReference>
<dbReference type="AlphaFoldDB" id="A0A9P9J249"/>
<dbReference type="PROSITE" id="PS50011">
    <property type="entry name" value="PROTEIN_KINASE_DOM"/>
    <property type="match status" value="1"/>
</dbReference>
<dbReference type="EMBL" id="JAGMUV010000009">
    <property type="protein sequence ID" value="KAH7143415.1"/>
    <property type="molecule type" value="Genomic_DNA"/>
</dbReference>
<dbReference type="PANTHER" id="PTHR37542:SF1">
    <property type="entry name" value="PRION-INHIBITION AND PROPAGATION HELO DOMAIN-CONTAINING PROTEIN"/>
    <property type="match status" value="1"/>
</dbReference>
<dbReference type="Gene3D" id="1.10.510.10">
    <property type="entry name" value="Transferase(Phosphotransferase) domain 1"/>
    <property type="match status" value="1"/>
</dbReference>
<dbReference type="SUPFAM" id="SSF56112">
    <property type="entry name" value="Protein kinase-like (PK-like)"/>
    <property type="match status" value="1"/>
</dbReference>
<accession>A0A9P9J249</accession>
<feature type="domain" description="Protein kinase" evidence="1">
    <location>
        <begin position="197"/>
        <end position="513"/>
    </location>
</feature>
<dbReference type="InterPro" id="IPR000719">
    <property type="entry name" value="Prot_kinase_dom"/>
</dbReference>
<dbReference type="PANTHER" id="PTHR37542">
    <property type="entry name" value="HELO DOMAIN-CONTAINING PROTEIN-RELATED"/>
    <property type="match status" value="1"/>
</dbReference>
<evidence type="ECO:0000313" key="3">
    <source>
        <dbReference type="Proteomes" id="UP000738349"/>
    </source>
</evidence>
<protein>
    <recommendedName>
        <fullName evidence="1">Protein kinase domain-containing protein</fullName>
    </recommendedName>
</protein>
<dbReference type="InterPro" id="IPR011009">
    <property type="entry name" value="Kinase-like_dom_sf"/>
</dbReference>
<gene>
    <name evidence="2" type="ORF">EDB81DRAFT_689903</name>
</gene>
<evidence type="ECO:0000313" key="2">
    <source>
        <dbReference type="EMBL" id="KAH7143415.1"/>
    </source>
</evidence>
<name>A0A9P9J249_9HYPO</name>
<reference evidence="2" key="1">
    <citation type="journal article" date="2021" name="Nat. Commun.">
        <title>Genetic determinants of endophytism in the Arabidopsis root mycobiome.</title>
        <authorList>
            <person name="Mesny F."/>
            <person name="Miyauchi S."/>
            <person name="Thiergart T."/>
            <person name="Pickel B."/>
            <person name="Atanasova L."/>
            <person name="Karlsson M."/>
            <person name="Huettel B."/>
            <person name="Barry K.W."/>
            <person name="Haridas S."/>
            <person name="Chen C."/>
            <person name="Bauer D."/>
            <person name="Andreopoulos W."/>
            <person name="Pangilinan J."/>
            <person name="LaButti K."/>
            <person name="Riley R."/>
            <person name="Lipzen A."/>
            <person name="Clum A."/>
            <person name="Drula E."/>
            <person name="Henrissat B."/>
            <person name="Kohler A."/>
            <person name="Grigoriev I.V."/>
            <person name="Martin F.M."/>
            <person name="Hacquard S."/>
        </authorList>
    </citation>
    <scope>NUCLEOTIDE SEQUENCE</scope>
    <source>
        <strain evidence="2">MPI-CAGE-AT-0147</strain>
    </source>
</reference>
<evidence type="ECO:0000259" key="1">
    <source>
        <dbReference type="PROSITE" id="PS50011"/>
    </source>
</evidence>
<keyword evidence="3" id="KW-1185">Reference proteome</keyword>